<dbReference type="GO" id="GO:0036121">
    <property type="term" value="F:double-stranded DNA helicase activity"/>
    <property type="evidence" value="ECO:0007669"/>
    <property type="project" value="TreeGrafter"/>
</dbReference>
<keyword evidence="3" id="KW-0067">ATP-binding</keyword>
<organism evidence="3">
    <name type="scientific">uncultured Caudovirales phage</name>
    <dbReference type="NCBI Taxonomy" id="2100421"/>
    <lineage>
        <taxon>Viruses</taxon>
        <taxon>Duplodnaviria</taxon>
        <taxon>Heunggongvirae</taxon>
        <taxon>Uroviricota</taxon>
        <taxon>Caudoviricetes</taxon>
        <taxon>Peduoviridae</taxon>
        <taxon>Maltschvirus</taxon>
        <taxon>Maltschvirus maltsch</taxon>
    </lineage>
</organism>
<dbReference type="InterPro" id="IPR050742">
    <property type="entry name" value="Helicase_Restrict-Modif_Enz"/>
</dbReference>
<evidence type="ECO:0000259" key="1">
    <source>
        <dbReference type="PROSITE" id="PS51192"/>
    </source>
</evidence>
<dbReference type="InterPro" id="IPR006935">
    <property type="entry name" value="Helicase/UvrB_N"/>
</dbReference>
<sequence length="535" mass="59229">MSMGFLEAIIDARTRLGPCDVELRPYQTEAIDAIRTRFVEGDKSTLLILPTGCGKTVTFGMIARRMVEKQRKVLILAHRAELIDQAVSKLDTLGVEAAVEMGERRARSIIEPDVVVATVQTMQRKRLELWKRDHFDLIITDEAHHATAATYQRIYKHFGGTRHLGVTATADRADDDNLGGVFESVAYELSLWDAMTAPDPGPYLSRLKFCQCDVDIDLRDIRTTGGDFNMGDVEARIKPLIETLANSVKQEIGNRRTLIFTPDVGSAQAMASALESLGLKFTWTSGDDSLRADKIKALQKGDIQGLVNCALLTEGFDCPAISAVVLCRPTKSRSLYAQMVGRGTRLAPNKSDCLIVDFNYLTSKHDLVKPVDLFDTSNTNPEVLALANKKTEKAKGVDLLKAIEDAQAEHRQREALKIKAREREIRYRKRAYDPLDYFQAMEIPVRGRLAMDVTPATQAQKIALGNMTKGRLNVDALTKTQASTLMGTLIPRMNAGLASEPQVHFLISLGMDAREARGLTRGEASEAINRLKGTR</sequence>
<dbReference type="GO" id="GO:0016787">
    <property type="term" value="F:hydrolase activity"/>
    <property type="evidence" value="ECO:0007669"/>
    <property type="project" value="InterPro"/>
</dbReference>
<dbReference type="GO" id="GO:0000403">
    <property type="term" value="F:Y-form DNA binding"/>
    <property type="evidence" value="ECO:0007669"/>
    <property type="project" value="TreeGrafter"/>
</dbReference>
<dbReference type="SMART" id="SM00490">
    <property type="entry name" value="HELICc"/>
    <property type="match status" value="1"/>
</dbReference>
<dbReference type="CDD" id="cd18032">
    <property type="entry name" value="DEXHc_RE_I_III_res"/>
    <property type="match status" value="1"/>
</dbReference>
<dbReference type="Pfam" id="PF00271">
    <property type="entry name" value="Helicase_C"/>
    <property type="match status" value="1"/>
</dbReference>
<keyword evidence="3" id="KW-0347">Helicase</keyword>
<dbReference type="EMBL" id="LR796250">
    <property type="protein sequence ID" value="CAB4131266.1"/>
    <property type="molecule type" value="Genomic_DNA"/>
</dbReference>
<dbReference type="InterPro" id="IPR014001">
    <property type="entry name" value="Helicase_ATP-bd"/>
</dbReference>
<keyword evidence="3" id="KW-0378">Hydrolase</keyword>
<dbReference type="PANTHER" id="PTHR47396:SF1">
    <property type="entry name" value="ATP-DEPENDENT HELICASE IRC3-RELATED"/>
    <property type="match status" value="1"/>
</dbReference>
<evidence type="ECO:0000259" key="2">
    <source>
        <dbReference type="PROSITE" id="PS51194"/>
    </source>
</evidence>
<protein>
    <submittedName>
        <fullName evidence="3">SSL2 DNA or RNA helicases of superfamily II</fullName>
    </submittedName>
</protein>
<dbReference type="Gene3D" id="3.40.50.300">
    <property type="entry name" value="P-loop containing nucleotide triphosphate hydrolases"/>
    <property type="match status" value="2"/>
</dbReference>
<proteinExistence type="predicted"/>
<dbReference type="PROSITE" id="PS51192">
    <property type="entry name" value="HELICASE_ATP_BIND_1"/>
    <property type="match status" value="1"/>
</dbReference>
<name>A0A6J5LDN7_9CAUD</name>
<dbReference type="GO" id="GO:0005524">
    <property type="term" value="F:ATP binding"/>
    <property type="evidence" value="ECO:0007669"/>
    <property type="project" value="InterPro"/>
</dbReference>
<dbReference type="InterPro" id="IPR001650">
    <property type="entry name" value="Helicase_C-like"/>
</dbReference>
<accession>A0A6J5LDN7</accession>
<feature type="domain" description="Helicase C-terminal" evidence="2">
    <location>
        <begin position="236"/>
        <end position="392"/>
    </location>
</feature>
<dbReference type="SMART" id="SM00487">
    <property type="entry name" value="DEXDc"/>
    <property type="match status" value="1"/>
</dbReference>
<keyword evidence="3" id="KW-0547">Nucleotide-binding</keyword>
<feature type="domain" description="Helicase ATP-binding" evidence="1">
    <location>
        <begin position="36"/>
        <end position="188"/>
    </location>
</feature>
<dbReference type="GO" id="GO:0061749">
    <property type="term" value="F:forked DNA-dependent helicase activity"/>
    <property type="evidence" value="ECO:0007669"/>
    <property type="project" value="TreeGrafter"/>
</dbReference>
<dbReference type="PROSITE" id="PS51194">
    <property type="entry name" value="HELICASE_CTER"/>
    <property type="match status" value="1"/>
</dbReference>
<dbReference type="SUPFAM" id="SSF52540">
    <property type="entry name" value="P-loop containing nucleoside triphosphate hydrolases"/>
    <property type="match status" value="1"/>
</dbReference>
<evidence type="ECO:0000313" key="3">
    <source>
        <dbReference type="EMBL" id="CAB4131266.1"/>
    </source>
</evidence>
<dbReference type="InterPro" id="IPR027417">
    <property type="entry name" value="P-loop_NTPase"/>
</dbReference>
<dbReference type="Pfam" id="PF04851">
    <property type="entry name" value="ResIII"/>
    <property type="match status" value="1"/>
</dbReference>
<gene>
    <name evidence="3" type="ORF">UFOVP124_71</name>
</gene>
<dbReference type="PANTHER" id="PTHR47396">
    <property type="entry name" value="TYPE I RESTRICTION ENZYME ECOKI R PROTEIN"/>
    <property type="match status" value="1"/>
</dbReference>
<reference evidence="3" key="1">
    <citation type="submission" date="2020-04" db="EMBL/GenBank/DDBJ databases">
        <authorList>
            <person name="Chiriac C."/>
            <person name="Salcher M."/>
            <person name="Ghai R."/>
            <person name="Kavagutti S V."/>
        </authorList>
    </citation>
    <scope>NUCLEOTIDE SEQUENCE</scope>
</reference>